<dbReference type="Proteomes" id="UP000199400">
    <property type="component" value="Unassembled WGS sequence"/>
</dbReference>
<dbReference type="PANTHER" id="PTHR30188:SF4">
    <property type="entry name" value="PROTEIN TRIGALACTOSYLDIACYLGLYCEROL 1, CHLOROPLASTIC"/>
    <property type="match status" value="1"/>
</dbReference>
<dbReference type="Pfam" id="PF02405">
    <property type="entry name" value="MlaE"/>
    <property type="match status" value="1"/>
</dbReference>
<feature type="transmembrane region" description="Helical" evidence="1">
    <location>
        <begin position="219"/>
        <end position="240"/>
    </location>
</feature>
<feature type="transmembrane region" description="Helical" evidence="1">
    <location>
        <begin position="128"/>
        <end position="152"/>
    </location>
</feature>
<dbReference type="RefSeq" id="WP_096327335.1">
    <property type="nucleotide sequence ID" value="NZ_FOMX01000020.1"/>
</dbReference>
<proteinExistence type="predicted"/>
<dbReference type="GO" id="GO:0005548">
    <property type="term" value="F:phospholipid transporter activity"/>
    <property type="evidence" value="ECO:0007669"/>
    <property type="project" value="TreeGrafter"/>
</dbReference>
<sequence length="241" mass="25801">MEFLHFVRRALVAQFNGPPPRDEFVRHALDAGVGSLPLLTLLTIFAGMNLSVQAYGTFVRFGGQDLLGLFCGVGGIRELYPVMAAVICGARIGATLAASLANMQISEQVEALEVMAVDPMRLLVAPRLWAVTLMLPLLCGYADVVGLAASYWAATEQMGVNGGTFMEQVRDIVHLGDLAAGVFKGVVFGWLVAIVSCYHGYRALKRDGAEGVGVATNRAIVHSAVLCIVLNMFLSALLYVR</sequence>
<accession>A0A1I2DKV3</accession>
<dbReference type="STRING" id="54.SAMN02745121_05592"/>
<evidence type="ECO:0000313" key="3">
    <source>
        <dbReference type="Proteomes" id="UP000199400"/>
    </source>
</evidence>
<dbReference type="GO" id="GO:0043190">
    <property type="term" value="C:ATP-binding cassette (ABC) transporter complex"/>
    <property type="evidence" value="ECO:0007669"/>
    <property type="project" value="InterPro"/>
</dbReference>
<keyword evidence="1" id="KW-0472">Membrane</keyword>
<protein>
    <submittedName>
        <fullName evidence="2">Phospholipid/cholesterol/gamma-HCH transport system permease protein</fullName>
    </submittedName>
</protein>
<organism evidence="2 3">
    <name type="scientific">Nannocystis exedens</name>
    <dbReference type="NCBI Taxonomy" id="54"/>
    <lineage>
        <taxon>Bacteria</taxon>
        <taxon>Pseudomonadati</taxon>
        <taxon>Myxococcota</taxon>
        <taxon>Polyangia</taxon>
        <taxon>Nannocystales</taxon>
        <taxon>Nannocystaceae</taxon>
        <taxon>Nannocystis</taxon>
    </lineage>
</organism>
<dbReference type="InterPro" id="IPR030802">
    <property type="entry name" value="Permease_MalE"/>
</dbReference>
<dbReference type="EMBL" id="FOMX01000020">
    <property type="protein sequence ID" value="SFE81282.1"/>
    <property type="molecule type" value="Genomic_DNA"/>
</dbReference>
<name>A0A1I2DKV3_9BACT</name>
<keyword evidence="1" id="KW-1133">Transmembrane helix</keyword>
<dbReference type="PANTHER" id="PTHR30188">
    <property type="entry name" value="ABC TRANSPORTER PERMEASE PROTEIN-RELATED"/>
    <property type="match status" value="1"/>
</dbReference>
<feature type="transmembrane region" description="Helical" evidence="1">
    <location>
        <begin position="172"/>
        <end position="198"/>
    </location>
</feature>
<keyword evidence="1" id="KW-0812">Transmembrane</keyword>
<keyword evidence="3" id="KW-1185">Reference proteome</keyword>
<evidence type="ECO:0000256" key="1">
    <source>
        <dbReference type="SAM" id="Phobius"/>
    </source>
</evidence>
<dbReference type="OrthoDB" id="9805022at2"/>
<reference evidence="3" key="1">
    <citation type="submission" date="2016-10" db="EMBL/GenBank/DDBJ databases">
        <authorList>
            <person name="Varghese N."/>
            <person name="Submissions S."/>
        </authorList>
    </citation>
    <scope>NUCLEOTIDE SEQUENCE [LARGE SCALE GENOMIC DNA]</scope>
    <source>
        <strain evidence="3">ATCC 25963</strain>
    </source>
</reference>
<evidence type="ECO:0000313" key="2">
    <source>
        <dbReference type="EMBL" id="SFE81282.1"/>
    </source>
</evidence>
<dbReference type="AlphaFoldDB" id="A0A1I2DKV3"/>
<gene>
    <name evidence="2" type="ORF">SAMN02745121_05592</name>
</gene>